<evidence type="ECO:0000313" key="2">
    <source>
        <dbReference type="Proteomes" id="UP000005384"/>
    </source>
</evidence>
<dbReference type="PATRIC" id="fig|742737.3.peg.3237"/>
<sequence>MREKIKGRVKWFCRRRFVRWMAALCAVAAVAVSVGIYTAAFGLPAPIQAQLDIRPDSNAICGTLHSWEAQEVEAGSFWVVINQLPTMEEGSTECNIEYENPDSNRYGARVSLYLEETGTLLGNTTRVDPGYYVENISLKRELAFGEYPVTVRLELFDGRTPAGEMSIGITLRVLKRNGK</sequence>
<reference evidence="1 2" key="1">
    <citation type="submission" date="2011-08" db="EMBL/GenBank/DDBJ databases">
        <title>The Genome Sequence of Clostridium hathewayi WAL-18680.</title>
        <authorList>
            <consortium name="The Broad Institute Genome Sequencing Platform"/>
            <person name="Earl A."/>
            <person name="Ward D."/>
            <person name="Feldgarden M."/>
            <person name="Gevers D."/>
            <person name="Finegold S.M."/>
            <person name="Summanen P.H."/>
            <person name="Molitoris D.R."/>
            <person name="Song M."/>
            <person name="Daigneault M."/>
            <person name="Allen-Vercoe E."/>
            <person name="Young S.K."/>
            <person name="Zeng Q."/>
            <person name="Gargeya S."/>
            <person name="Fitzgerald M."/>
            <person name="Haas B."/>
            <person name="Abouelleil A."/>
            <person name="Alvarado L."/>
            <person name="Arachchi H.M."/>
            <person name="Berlin A."/>
            <person name="Brown A."/>
            <person name="Chapman S.B."/>
            <person name="Chen Z."/>
            <person name="Dunbar C."/>
            <person name="Freedman E."/>
            <person name="Gearin G."/>
            <person name="Gellesch M."/>
            <person name="Goldberg J."/>
            <person name="Griggs A."/>
            <person name="Gujja S."/>
            <person name="Heiman D."/>
            <person name="Howarth C."/>
            <person name="Larson L."/>
            <person name="Lui A."/>
            <person name="MacDonald P.J.P."/>
            <person name="Montmayeur A."/>
            <person name="Murphy C."/>
            <person name="Neiman D."/>
            <person name="Pearson M."/>
            <person name="Priest M."/>
            <person name="Roberts A."/>
            <person name="Saif S."/>
            <person name="Shea T."/>
            <person name="Shenoy N."/>
            <person name="Sisk P."/>
            <person name="Stolte C."/>
            <person name="Sykes S."/>
            <person name="Wortman J."/>
            <person name="Nusbaum C."/>
            <person name="Birren B."/>
        </authorList>
    </citation>
    <scope>NUCLEOTIDE SEQUENCE [LARGE SCALE GENOMIC DNA]</scope>
    <source>
        <strain evidence="1 2">WAL-18680</strain>
    </source>
</reference>
<comment type="caution">
    <text evidence="1">The sequence shown here is derived from an EMBL/GenBank/DDBJ whole genome shotgun (WGS) entry which is preliminary data.</text>
</comment>
<accession>G5IID2</accession>
<dbReference type="AlphaFoldDB" id="G5IID2"/>
<proteinExistence type="predicted"/>
<dbReference type="OrthoDB" id="2166499at2"/>
<dbReference type="EMBL" id="ADLN01000090">
    <property type="protein sequence ID" value="EHI58744.1"/>
    <property type="molecule type" value="Genomic_DNA"/>
</dbReference>
<gene>
    <name evidence="1" type="ORF">HMPREF9473_03260</name>
</gene>
<protein>
    <submittedName>
        <fullName evidence="1">Uncharacterized protein</fullName>
    </submittedName>
</protein>
<keyword evidence="2" id="KW-1185">Reference proteome</keyword>
<dbReference type="Proteomes" id="UP000005384">
    <property type="component" value="Unassembled WGS sequence"/>
</dbReference>
<dbReference type="HOGENOM" id="CLU_094165_0_0_9"/>
<evidence type="ECO:0000313" key="1">
    <source>
        <dbReference type="EMBL" id="EHI58744.1"/>
    </source>
</evidence>
<name>G5IID2_9FIRM</name>
<organism evidence="1 2">
    <name type="scientific">Hungatella hathewayi WAL-18680</name>
    <dbReference type="NCBI Taxonomy" id="742737"/>
    <lineage>
        <taxon>Bacteria</taxon>
        <taxon>Bacillati</taxon>
        <taxon>Bacillota</taxon>
        <taxon>Clostridia</taxon>
        <taxon>Lachnospirales</taxon>
        <taxon>Lachnospiraceae</taxon>
        <taxon>Hungatella</taxon>
    </lineage>
</organism>
<dbReference type="RefSeq" id="WP_006781239.1">
    <property type="nucleotide sequence ID" value="NZ_CP040506.1"/>
</dbReference>